<evidence type="ECO:0000313" key="2">
    <source>
        <dbReference type="EMBL" id="VIP05223.1"/>
    </source>
</evidence>
<name>A0A6C2YVM6_9BACT</name>
<dbReference type="EMBL" id="LR593887">
    <property type="protein sequence ID" value="VTS07802.1"/>
    <property type="molecule type" value="Genomic_DNA"/>
</dbReference>
<evidence type="ECO:0000256" key="1">
    <source>
        <dbReference type="SAM" id="Phobius"/>
    </source>
</evidence>
<proteinExistence type="predicted"/>
<evidence type="ECO:0000313" key="3">
    <source>
        <dbReference type="Proteomes" id="UP000464378"/>
    </source>
</evidence>
<dbReference type="EMBL" id="LR586016">
    <property type="protein sequence ID" value="VIP05223.1"/>
    <property type="molecule type" value="Genomic_DNA"/>
</dbReference>
<keyword evidence="1" id="KW-0812">Transmembrane</keyword>
<dbReference type="Proteomes" id="UP000464378">
    <property type="component" value="Chromosome"/>
</dbReference>
<sequence>MVSDFFRLYTAQKQSGTIPVCYPLIDRRGSTTMGYFSSWEFMLSSLLIVAEFGALLYYLKTRPTD</sequence>
<reference evidence="2" key="1">
    <citation type="submission" date="2019-04" db="EMBL/GenBank/DDBJ databases">
        <authorList>
            <consortium name="Science for Life Laboratories"/>
        </authorList>
    </citation>
    <scope>NUCLEOTIDE SEQUENCE</scope>
    <source>
        <strain evidence="2">MBLW1</strain>
    </source>
</reference>
<organism evidence="2">
    <name type="scientific">Tuwongella immobilis</name>
    <dbReference type="NCBI Taxonomy" id="692036"/>
    <lineage>
        <taxon>Bacteria</taxon>
        <taxon>Pseudomonadati</taxon>
        <taxon>Planctomycetota</taxon>
        <taxon>Planctomycetia</taxon>
        <taxon>Gemmatales</taxon>
        <taxon>Gemmataceae</taxon>
        <taxon>Tuwongella</taxon>
    </lineage>
</organism>
<accession>A0A6C2YVM6</accession>
<keyword evidence="1" id="KW-0472">Membrane</keyword>
<protein>
    <submittedName>
        <fullName evidence="2">Uncharacterized protein</fullName>
    </submittedName>
</protein>
<dbReference type="InParanoid" id="A0A6C2YVM6"/>
<dbReference type="KEGG" id="tim:GMBLW1_39700"/>
<dbReference type="AlphaFoldDB" id="A0A6C2YVM6"/>
<keyword evidence="1" id="KW-1133">Transmembrane helix</keyword>
<feature type="transmembrane region" description="Helical" evidence="1">
    <location>
        <begin position="41"/>
        <end position="59"/>
    </location>
</feature>
<gene>
    <name evidence="2" type="ORF">GMBLW1_39700</name>
</gene>
<keyword evidence="3" id="KW-1185">Reference proteome</keyword>